<sequence length="113" mass="12314">MRLTGMRLCRIRPTGMHLAAMTPVQESGGSSQLQAKGVNTVGVKKTVSPVTFKHPINYGELFKRQPRGYRGPGWLCRLLYTLSPRGRVGLSSGNQHPTASCHTSLPDPLTRSA</sequence>
<dbReference type="EMBL" id="JACVVK020000010">
    <property type="protein sequence ID" value="KAK7505501.1"/>
    <property type="molecule type" value="Genomic_DNA"/>
</dbReference>
<dbReference type="AlphaFoldDB" id="A0ABD0M2H3"/>
<dbReference type="Proteomes" id="UP001519460">
    <property type="component" value="Unassembled WGS sequence"/>
</dbReference>
<accession>A0ABD0M2H3</accession>
<evidence type="ECO:0000256" key="1">
    <source>
        <dbReference type="SAM" id="MobiDB-lite"/>
    </source>
</evidence>
<gene>
    <name evidence="2" type="ORF">BaRGS_00003246</name>
</gene>
<keyword evidence="3" id="KW-1185">Reference proteome</keyword>
<protein>
    <submittedName>
        <fullName evidence="2">Uncharacterized protein</fullName>
    </submittedName>
</protein>
<proteinExistence type="predicted"/>
<comment type="caution">
    <text evidence="2">The sequence shown here is derived from an EMBL/GenBank/DDBJ whole genome shotgun (WGS) entry which is preliminary data.</text>
</comment>
<name>A0ABD0M2H3_9CAEN</name>
<reference evidence="2 3" key="1">
    <citation type="journal article" date="2023" name="Sci. Data">
        <title>Genome assembly of the Korean intertidal mud-creeper Batillaria attramentaria.</title>
        <authorList>
            <person name="Patra A.K."/>
            <person name="Ho P.T."/>
            <person name="Jun S."/>
            <person name="Lee S.J."/>
            <person name="Kim Y."/>
            <person name="Won Y.J."/>
        </authorList>
    </citation>
    <scope>NUCLEOTIDE SEQUENCE [LARGE SCALE GENOMIC DNA]</scope>
    <source>
        <strain evidence="2">Wonlab-2016</strain>
    </source>
</reference>
<feature type="compositionally biased region" description="Polar residues" evidence="1">
    <location>
        <begin position="91"/>
        <end position="103"/>
    </location>
</feature>
<organism evidence="2 3">
    <name type="scientific">Batillaria attramentaria</name>
    <dbReference type="NCBI Taxonomy" id="370345"/>
    <lineage>
        <taxon>Eukaryota</taxon>
        <taxon>Metazoa</taxon>
        <taxon>Spiralia</taxon>
        <taxon>Lophotrochozoa</taxon>
        <taxon>Mollusca</taxon>
        <taxon>Gastropoda</taxon>
        <taxon>Caenogastropoda</taxon>
        <taxon>Sorbeoconcha</taxon>
        <taxon>Cerithioidea</taxon>
        <taxon>Batillariidae</taxon>
        <taxon>Batillaria</taxon>
    </lineage>
</organism>
<evidence type="ECO:0000313" key="2">
    <source>
        <dbReference type="EMBL" id="KAK7505501.1"/>
    </source>
</evidence>
<evidence type="ECO:0000313" key="3">
    <source>
        <dbReference type="Proteomes" id="UP001519460"/>
    </source>
</evidence>
<feature type="region of interest" description="Disordered" evidence="1">
    <location>
        <begin position="87"/>
        <end position="113"/>
    </location>
</feature>